<feature type="compositionally biased region" description="Low complexity" evidence="1">
    <location>
        <begin position="93"/>
        <end position="116"/>
    </location>
</feature>
<dbReference type="EMBL" id="JAINVV010000009">
    <property type="protein sequence ID" value="MBY8824373.1"/>
    <property type="molecule type" value="Genomic_DNA"/>
</dbReference>
<organism evidence="2 3">
    <name type="scientific">Sphingomonas colocasiae</name>
    <dbReference type="NCBI Taxonomy" id="1848973"/>
    <lineage>
        <taxon>Bacteria</taxon>
        <taxon>Pseudomonadati</taxon>
        <taxon>Pseudomonadota</taxon>
        <taxon>Alphaproteobacteria</taxon>
        <taxon>Sphingomonadales</taxon>
        <taxon>Sphingomonadaceae</taxon>
        <taxon>Sphingomonas</taxon>
    </lineage>
</organism>
<comment type="caution">
    <text evidence="2">The sequence shown here is derived from an EMBL/GenBank/DDBJ whole genome shotgun (WGS) entry which is preliminary data.</text>
</comment>
<proteinExistence type="predicted"/>
<name>A0ABS7PT33_9SPHN</name>
<evidence type="ECO:0000313" key="2">
    <source>
        <dbReference type="EMBL" id="MBY8824373.1"/>
    </source>
</evidence>
<accession>A0ABS7PT33</accession>
<evidence type="ECO:0000256" key="1">
    <source>
        <dbReference type="SAM" id="MobiDB-lite"/>
    </source>
</evidence>
<dbReference type="Proteomes" id="UP000706039">
    <property type="component" value="Unassembled WGS sequence"/>
</dbReference>
<keyword evidence="3" id="KW-1185">Reference proteome</keyword>
<reference evidence="2 3" key="1">
    <citation type="submission" date="2021-08" db="EMBL/GenBank/DDBJ databases">
        <authorList>
            <person name="Tuo L."/>
        </authorList>
    </citation>
    <scope>NUCLEOTIDE SEQUENCE [LARGE SCALE GENOMIC DNA]</scope>
    <source>
        <strain evidence="2 3">JCM 31229</strain>
    </source>
</reference>
<feature type="compositionally biased region" description="Pro residues" evidence="1">
    <location>
        <begin position="124"/>
        <end position="135"/>
    </location>
</feature>
<evidence type="ECO:0000313" key="3">
    <source>
        <dbReference type="Proteomes" id="UP000706039"/>
    </source>
</evidence>
<dbReference type="RefSeq" id="WP_222991486.1">
    <property type="nucleotide sequence ID" value="NZ_JAINVV010000009.1"/>
</dbReference>
<sequence>MTRSATDVMQDIIFAAVMDGIEALKTASKGLPNNLVRDLGALHVNTTFADLPPELRTAIAASVRAAFTRLQKEGYVVSGGKPAGGPDRPARPMPAHAPRGAGPKPRRPQSPNSRSRPGGGGRPPGKPGPGRPGNK</sequence>
<protein>
    <submittedName>
        <fullName evidence="2">Uncharacterized protein</fullName>
    </submittedName>
</protein>
<feature type="region of interest" description="Disordered" evidence="1">
    <location>
        <begin position="72"/>
        <end position="135"/>
    </location>
</feature>
<gene>
    <name evidence="2" type="ORF">K7G82_18860</name>
</gene>